<gene>
    <name evidence="2" type="ORF">EXIGLDRAFT_832743</name>
</gene>
<reference evidence="2 3" key="1">
    <citation type="journal article" date="2016" name="Mol. Biol. Evol.">
        <title>Comparative Genomics of Early-Diverging Mushroom-Forming Fungi Provides Insights into the Origins of Lignocellulose Decay Capabilities.</title>
        <authorList>
            <person name="Nagy L.G."/>
            <person name="Riley R."/>
            <person name="Tritt A."/>
            <person name="Adam C."/>
            <person name="Daum C."/>
            <person name="Floudas D."/>
            <person name="Sun H."/>
            <person name="Yadav J.S."/>
            <person name="Pangilinan J."/>
            <person name="Larsson K.H."/>
            <person name="Matsuura K."/>
            <person name="Barry K."/>
            <person name="Labutti K."/>
            <person name="Kuo R."/>
            <person name="Ohm R.A."/>
            <person name="Bhattacharya S.S."/>
            <person name="Shirouzu T."/>
            <person name="Yoshinaga Y."/>
            <person name="Martin F.M."/>
            <person name="Grigoriev I.V."/>
            <person name="Hibbett D.S."/>
        </authorList>
    </citation>
    <scope>NUCLEOTIDE SEQUENCE [LARGE SCALE GENOMIC DNA]</scope>
    <source>
        <strain evidence="2 3">HHB12029</strain>
    </source>
</reference>
<dbReference type="InParanoid" id="A0A165LAT6"/>
<name>A0A165LAT6_EXIGL</name>
<dbReference type="Proteomes" id="UP000077266">
    <property type="component" value="Unassembled WGS sequence"/>
</dbReference>
<feature type="domain" description="F-box" evidence="1">
    <location>
        <begin position="65"/>
        <end position="117"/>
    </location>
</feature>
<dbReference type="SUPFAM" id="SSF81383">
    <property type="entry name" value="F-box domain"/>
    <property type="match status" value="1"/>
</dbReference>
<dbReference type="AlphaFoldDB" id="A0A165LAT6"/>
<dbReference type="Gene3D" id="1.20.1280.50">
    <property type="match status" value="1"/>
</dbReference>
<dbReference type="InterPro" id="IPR001810">
    <property type="entry name" value="F-box_dom"/>
</dbReference>
<proteinExistence type="predicted"/>
<evidence type="ECO:0000313" key="3">
    <source>
        <dbReference type="Proteomes" id="UP000077266"/>
    </source>
</evidence>
<dbReference type="OrthoDB" id="3053652at2759"/>
<dbReference type="EMBL" id="KV425928">
    <property type="protein sequence ID" value="KZV97611.1"/>
    <property type="molecule type" value="Genomic_DNA"/>
</dbReference>
<accession>A0A165LAT6</accession>
<protein>
    <recommendedName>
        <fullName evidence="1">F-box domain-containing protein</fullName>
    </recommendedName>
</protein>
<dbReference type="InterPro" id="IPR036047">
    <property type="entry name" value="F-box-like_dom_sf"/>
</dbReference>
<dbReference type="Pfam" id="PF12937">
    <property type="entry name" value="F-box-like"/>
    <property type="match status" value="1"/>
</dbReference>
<sequence>MLLPPEIDELRTLVTSLTRRVAERYAAGSSHDDDDSIVTATAAVLAVVHEATSKLLCERNARITINCLPTEILGRILREMQLDAGRTQVLVAPTRASLVCRRWRAVALATPCLWSTLEHIKGRGICPVPVFKSLLQRSEAMSVLLPQYLSPEHIDAVSAQMHRISRLQLPAEYWDDAPSSPTQRRAPQLQFLAISGIARDCPPRAMFEGYAPMLQTLVAGAEFLSPSSVYPALAGLTTARIWAKDGRHFFELCTSLFAQCKGLTTFIGHVPSHDYALPQQPIVHNLQSLRLAGFLNDYLPLLKVLDHGRIRSISLFLEKRNLPPPDLSAVLTPLRSPITHLGIHCRGVSNDLLYIELSDSRGFVRTIEGIWATTISSFLSQHAHLAWSLESLTVFGTFDSLPALGIPLDQLKMLSIGIGIEYSHKLPHSMRLGDCQTLPVLRLTTTERYSFAVAAAKIVSVIRGVTTTEGDPVRISELCLNGITLPRYMDHDSSTHEGSMSALTASVDTIKFTDTPWKTLAIPILYM</sequence>
<organism evidence="2 3">
    <name type="scientific">Exidia glandulosa HHB12029</name>
    <dbReference type="NCBI Taxonomy" id="1314781"/>
    <lineage>
        <taxon>Eukaryota</taxon>
        <taxon>Fungi</taxon>
        <taxon>Dikarya</taxon>
        <taxon>Basidiomycota</taxon>
        <taxon>Agaricomycotina</taxon>
        <taxon>Agaricomycetes</taxon>
        <taxon>Auriculariales</taxon>
        <taxon>Exidiaceae</taxon>
        <taxon>Exidia</taxon>
    </lineage>
</organism>
<keyword evidence="3" id="KW-1185">Reference proteome</keyword>
<evidence type="ECO:0000259" key="1">
    <source>
        <dbReference type="Pfam" id="PF12937"/>
    </source>
</evidence>
<evidence type="ECO:0000313" key="2">
    <source>
        <dbReference type="EMBL" id="KZV97611.1"/>
    </source>
</evidence>